<dbReference type="AlphaFoldDB" id="A0A817AW70"/>
<protein>
    <submittedName>
        <fullName evidence="1">(rape) hypothetical protein</fullName>
    </submittedName>
</protein>
<reference evidence="1" key="1">
    <citation type="submission" date="2021-01" db="EMBL/GenBank/DDBJ databases">
        <authorList>
            <consortium name="Genoscope - CEA"/>
            <person name="William W."/>
        </authorList>
    </citation>
    <scope>NUCLEOTIDE SEQUENCE</scope>
</reference>
<sequence>WIRTVLLDSPRHHRLVSTLGDLSTGSVIRGLPSRRRSTCRGHRLSSLFYCLRRSLPLLAAKSPTCHRFESIRSELHSVVDLLRSSSDTLTSAPPQSLTLHLAVLKAPTHFLIWSHRSHRNDSRFTAASHRL</sequence>
<feature type="non-terminal residue" evidence="1">
    <location>
        <position position="1"/>
    </location>
</feature>
<organism evidence="1">
    <name type="scientific">Brassica napus</name>
    <name type="common">Rape</name>
    <dbReference type="NCBI Taxonomy" id="3708"/>
    <lineage>
        <taxon>Eukaryota</taxon>
        <taxon>Viridiplantae</taxon>
        <taxon>Streptophyta</taxon>
        <taxon>Embryophyta</taxon>
        <taxon>Tracheophyta</taxon>
        <taxon>Spermatophyta</taxon>
        <taxon>Magnoliopsida</taxon>
        <taxon>eudicotyledons</taxon>
        <taxon>Gunneridae</taxon>
        <taxon>Pentapetalae</taxon>
        <taxon>rosids</taxon>
        <taxon>malvids</taxon>
        <taxon>Brassicales</taxon>
        <taxon>Brassicaceae</taxon>
        <taxon>Brassiceae</taxon>
        <taxon>Brassica</taxon>
    </lineage>
</organism>
<gene>
    <name evidence="1" type="ORF">DARMORV10_A04P27150.1</name>
</gene>
<proteinExistence type="predicted"/>
<dbReference type="EMBL" id="HG994358">
    <property type="protein sequence ID" value="CAF2291481.1"/>
    <property type="molecule type" value="Genomic_DNA"/>
</dbReference>
<dbReference type="Proteomes" id="UP001295469">
    <property type="component" value="Chromosome A04"/>
</dbReference>
<accession>A0A817AW70</accession>
<evidence type="ECO:0000313" key="1">
    <source>
        <dbReference type="EMBL" id="CAF2291481.1"/>
    </source>
</evidence>
<name>A0A817AW70_BRANA</name>